<reference evidence="4 5" key="1">
    <citation type="submission" date="2018-06" db="EMBL/GenBank/DDBJ databases">
        <title>Genomic Encyclopedia of Archaeal and Bacterial Type Strains, Phase II (KMG-II): from individual species to whole genera.</title>
        <authorList>
            <person name="Goeker M."/>
        </authorList>
    </citation>
    <scope>NUCLEOTIDE SEQUENCE [LARGE SCALE GENOMIC DNA]</scope>
    <source>
        <strain evidence="4 5">DSM 22009</strain>
    </source>
</reference>
<dbReference type="EMBL" id="QKZL01000020">
    <property type="protein sequence ID" value="PZX13040.1"/>
    <property type="molecule type" value="Genomic_DNA"/>
</dbReference>
<evidence type="ECO:0000256" key="1">
    <source>
        <dbReference type="ARBA" id="ARBA00004418"/>
    </source>
</evidence>
<dbReference type="Gene3D" id="3.40.190.170">
    <property type="entry name" value="Bacterial extracellular solute-binding protein, family 7"/>
    <property type="match status" value="1"/>
</dbReference>
<organism evidence="4 5">
    <name type="scientific">Palleronia aestuarii</name>
    <dbReference type="NCBI Taxonomy" id="568105"/>
    <lineage>
        <taxon>Bacteria</taxon>
        <taxon>Pseudomonadati</taxon>
        <taxon>Pseudomonadota</taxon>
        <taxon>Alphaproteobacteria</taxon>
        <taxon>Rhodobacterales</taxon>
        <taxon>Roseobacteraceae</taxon>
        <taxon>Palleronia</taxon>
    </lineage>
</organism>
<comment type="caution">
    <text evidence="4">The sequence shown here is derived from an EMBL/GenBank/DDBJ whole genome shotgun (WGS) entry which is preliminary data.</text>
</comment>
<evidence type="ECO:0000313" key="5">
    <source>
        <dbReference type="Proteomes" id="UP000248916"/>
    </source>
</evidence>
<comment type="subcellular location">
    <subcellularLocation>
        <location evidence="1">Periplasm</location>
    </subcellularLocation>
</comment>
<keyword evidence="2" id="KW-0732">Signal</keyword>
<evidence type="ECO:0000256" key="2">
    <source>
        <dbReference type="ARBA" id="ARBA00022729"/>
    </source>
</evidence>
<dbReference type="GO" id="GO:0055085">
    <property type="term" value="P:transmembrane transport"/>
    <property type="evidence" value="ECO:0007669"/>
    <property type="project" value="InterPro"/>
</dbReference>
<keyword evidence="5" id="KW-1185">Reference proteome</keyword>
<sequence>MRILEYLMCAGALIATQATAEPVSLRLSEHFPPTHVGSQSGAQHFMQRVEEIAPGKIEFEHYPGEQLAKAAGQLDAVSKGLVDMAVVGLVYVTEKVPLSTAVELPGLFSDATVGARAFWKLAQNDLLEKEYKPLGVRPLFTFVVTPYQLMITSDQEINDLSQIEGLKLRVAGATGELIASSLGAVGVKISPTDLYLALERGVVDGAISNPASQVTYKTDALLNSWTTNASLGNVAFGLFVNERRWQELPEDVKQALLKAGEETGVNVAQKYTDGDKETFAKLRDEGKTVYELTSEMLSQMDDRLQAVRENWLKQMTERGLDGEEVLANFRAYVEEERAE</sequence>
<dbReference type="Pfam" id="PF03480">
    <property type="entry name" value="DctP"/>
    <property type="match status" value="1"/>
</dbReference>
<dbReference type="Proteomes" id="UP000248916">
    <property type="component" value="Unassembled WGS sequence"/>
</dbReference>
<evidence type="ECO:0000256" key="3">
    <source>
        <dbReference type="ARBA" id="ARBA00022764"/>
    </source>
</evidence>
<accession>A0A2W7MYZ4</accession>
<dbReference type="AlphaFoldDB" id="A0A2W7MYZ4"/>
<dbReference type="PANTHER" id="PTHR33376:SF15">
    <property type="entry name" value="BLL6794 PROTEIN"/>
    <property type="match status" value="1"/>
</dbReference>
<name>A0A2W7MYZ4_9RHOB</name>
<keyword evidence="3" id="KW-0574">Periplasm</keyword>
<dbReference type="GO" id="GO:0042597">
    <property type="term" value="C:periplasmic space"/>
    <property type="evidence" value="ECO:0007669"/>
    <property type="project" value="UniProtKB-SubCell"/>
</dbReference>
<dbReference type="InterPro" id="IPR018389">
    <property type="entry name" value="DctP_fam"/>
</dbReference>
<gene>
    <name evidence="4" type="ORF">LX81_03417</name>
</gene>
<dbReference type="PANTHER" id="PTHR33376">
    <property type="match status" value="1"/>
</dbReference>
<proteinExistence type="predicted"/>
<protein>
    <submittedName>
        <fullName evidence="4">TRAP-type C4-dicarboxylate transport system substrate-binding protein</fullName>
    </submittedName>
</protein>
<dbReference type="NCBIfam" id="NF037995">
    <property type="entry name" value="TRAP_S1"/>
    <property type="match status" value="1"/>
</dbReference>
<dbReference type="CDD" id="cd13601">
    <property type="entry name" value="PBP2_TRAP_DctP1_3_4_like"/>
    <property type="match status" value="1"/>
</dbReference>
<dbReference type="InterPro" id="IPR038404">
    <property type="entry name" value="TRAP_DctP_sf"/>
</dbReference>
<evidence type="ECO:0000313" key="4">
    <source>
        <dbReference type="EMBL" id="PZX13040.1"/>
    </source>
</evidence>
<dbReference type="RefSeq" id="WP_170134004.1">
    <property type="nucleotide sequence ID" value="NZ_QKZL01000020.1"/>
</dbReference>